<dbReference type="PANTHER" id="PTHR43124">
    <property type="entry name" value="PURINE EFFLUX PUMP PBUE"/>
    <property type="match status" value="1"/>
</dbReference>
<evidence type="ECO:0000313" key="9">
    <source>
        <dbReference type="Proteomes" id="UP000442695"/>
    </source>
</evidence>
<feature type="transmembrane region" description="Helical" evidence="6">
    <location>
        <begin position="209"/>
        <end position="234"/>
    </location>
</feature>
<reference evidence="8 9" key="1">
    <citation type="submission" date="2019-12" db="EMBL/GenBank/DDBJ databases">
        <authorList>
            <person name="Woiski C."/>
        </authorList>
    </citation>
    <scope>NUCLEOTIDE SEQUENCE [LARGE SCALE GENOMIC DNA]</scope>
    <source>
        <strain evidence="8 9">BOE100</strain>
    </source>
</reference>
<feature type="transmembrane region" description="Helical" evidence="6">
    <location>
        <begin position="240"/>
        <end position="259"/>
    </location>
</feature>
<evidence type="ECO:0000313" key="8">
    <source>
        <dbReference type="EMBL" id="KAF0253134.1"/>
    </source>
</evidence>
<evidence type="ECO:0000256" key="5">
    <source>
        <dbReference type="ARBA" id="ARBA00023136"/>
    </source>
</evidence>
<feature type="transmembrane region" description="Helical" evidence="6">
    <location>
        <begin position="21"/>
        <end position="42"/>
    </location>
</feature>
<feature type="transmembrane region" description="Helical" evidence="6">
    <location>
        <begin position="357"/>
        <end position="376"/>
    </location>
</feature>
<dbReference type="PROSITE" id="PS50850">
    <property type="entry name" value="MFS"/>
    <property type="match status" value="1"/>
</dbReference>
<keyword evidence="4 6" id="KW-1133">Transmembrane helix</keyword>
<comment type="caution">
    <text evidence="8">The sequence shown here is derived from an EMBL/GenBank/DDBJ whole genome shotgun (WGS) entry which is preliminary data.</text>
</comment>
<feature type="transmembrane region" description="Helical" evidence="6">
    <location>
        <begin position="54"/>
        <end position="75"/>
    </location>
</feature>
<keyword evidence="2" id="KW-1003">Cell membrane</keyword>
<dbReference type="EMBL" id="WOWR01000030">
    <property type="protein sequence ID" value="KAF0253134.1"/>
    <property type="molecule type" value="Genomic_DNA"/>
</dbReference>
<evidence type="ECO:0000256" key="6">
    <source>
        <dbReference type="SAM" id="Phobius"/>
    </source>
</evidence>
<evidence type="ECO:0000256" key="1">
    <source>
        <dbReference type="ARBA" id="ARBA00004651"/>
    </source>
</evidence>
<dbReference type="InterPro" id="IPR011701">
    <property type="entry name" value="MFS"/>
</dbReference>
<feature type="domain" description="Major facilitator superfamily (MFS) profile" evidence="7">
    <location>
        <begin position="1"/>
        <end position="380"/>
    </location>
</feature>
<protein>
    <submittedName>
        <fullName evidence="8">MFS transporter</fullName>
    </submittedName>
</protein>
<proteinExistence type="predicted"/>
<dbReference type="InterPro" id="IPR050189">
    <property type="entry name" value="MFS_Efflux_Transporters"/>
</dbReference>
<dbReference type="AlphaFoldDB" id="A0A7V8EEE5"/>
<name>A0A7V8EEE5_PSEPU</name>
<evidence type="ECO:0000256" key="4">
    <source>
        <dbReference type="ARBA" id="ARBA00022989"/>
    </source>
</evidence>
<organism evidence="8 9">
    <name type="scientific">Pseudomonas putida</name>
    <name type="common">Arthrobacter siderocapsulatus</name>
    <dbReference type="NCBI Taxonomy" id="303"/>
    <lineage>
        <taxon>Bacteria</taxon>
        <taxon>Pseudomonadati</taxon>
        <taxon>Pseudomonadota</taxon>
        <taxon>Gammaproteobacteria</taxon>
        <taxon>Pseudomonadales</taxon>
        <taxon>Pseudomonadaceae</taxon>
        <taxon>Pseudomonas</taxon>
    </lineage>
</organism>
<dbReference type="Proteomes" id="UP000442695">
    <property type="component" value="Unassembled WGS sequence"/>
</dbReference>
<keyword evidence="5 6" id="KW-0472">Membrane</keyword>
<dbReference type="RefSeq" id="WP_156859441.1">
    <property type="nucleotide sequence ID" value="NZ_JAJSRK010000012.1"/>
</dbReference>
<dbReference type="SUPFAM" id="SSF103473">
    <property type="entry name" value="MFS general substrate transporter"/>
    <property type="match status" value="1"/>
</dbReference>
<dbReference type="Gene3D" id="1.20.1250.20">
    <property type="entry name" value="MFS general substrate transporter like domains"/>
    <property type="match status" value="2"/>
</dbReference>
<comment type="subcellular location">
    <subcellularLocation>
        <location evidence="1">Cell membrane</location>
        <topology evidence="1">Multi-pass membrane protein</topology>
    </subcellularLocation>
</comment>
<dbReference type="PANTHER" id="PTHR43124:SF3">
    <property type="entry name" value="CHLORAMPHENICOL EFFLUX PUMP RV0191"/>
    <property type="match status" value="1"/>
</dbReference>
<gene>
    <name evidence="8" type="ORF">GN299_19720</name>
</gene>
<feature type="transmembrane region" description="Helical" evidence="6">
    <location>
        <begin position="82"/>
        <end position="105"/>
    </location>
</feature>
<feature type="transmembrane region" description="Helical" evidence="6">
    <location>
        <begin position="170"/>
        <end position="188"/>
    </location>
</feature>
<accession>A0A7V8EEE5</accession>
<evidence type="ECO:0000256" key="3">
    <source>
        <dbReference type="ARBA" id="ARBA00022692"/>
    </source>
</evidence>
<dbReference type="Pfam" id="PF07690">
    <property type="entry name" value="MFS_1"/>
    <property type="match status" value="1"/>
</dbReference>
<dbReference type="InterPro" id="IPR036259">
    <property type="entry name" value="MFS_trans_sf"/>
</dbReference>
<dbReference type="GO" id="GO:0022857">
    <property type="term" value="F:transmembrane transporter activity"/>
    <property type="evidence" value="ECO:0007669"/>
    <property type="project" value="InterPro"/>
</dbReference>
<sequence length="380" mass="40302">MSSAATPVQTHRADQDSRNAAQVLSLCLPSDVLLYLLLPMYAADFGVTLAEAGILLAANRLVRIIGYGWVVRFYARHGDRAACSLAAFAAAVCALGNAVLTGFAALLVLRLVWGLCFATFNLSTQTLATAEAQGSARRAGRSRASISIGPMLALPLGALMAQAYGPRSVFFVLCISALFGLWRARALPSTGHPVASRGGRRLRLRLPDSIATWSFIEGVALDGLFIFGLSLYAQTHLGESGVLAAGVLMAVRYLSEMLFSPFGGRLADRFGPLRMLVVLSLATSMALLLFGSHWLFIGAFFVLVLRALQLPLVMTLVALRNPQQRIQALAGNAIWRDIGAGLGPMLAGVLLPQVPAIWAYAGAALAVAVAALNCAWSARH</sequence>
<keyword evidence="3 6" id="KW-0812">Transmembrane</keyword>
<evidence type="ECO:0000259" key="7">
    <source>
        <dbReference type="PROSITE" id="PS50850"/>
    </source>
</evidence>
<dbReference type="InterPro" id="IPR020846">
    <property type="entry name" value="MFS_dom"/>
</dbReference>
<feature type="transmembrane region" description="Helical" evidence="6">
    <location>
        <begin position="271"/>
        <end position="290"/>
    </location>
</feature>
<evidence type="ECO:0000256" key="2">
    <source>
        <dbReference type="ARBA" id="ARBA00022475"/>
    </source>
</evidence>
<dbReference type="GO" id="GO:0005886">
    <property type="term" value="C:plasma membrane"/>
    <property type="evidence" value="ECO:0007669"/>
    <property type="project" value="UniProtKB-SubCell"/>
</dbReference>